<proteinExistence type="predicted"/>
<protein>
    <recommendedName>
        <fullName evidence="4">Nitrogen fixation protein FixH</fullName>
    </recommendedName>
</protein>
<evidence type="ECO:0000256" key="1">
    <source>
        <dbReference type="SAM" id="Phobius"/>
    </source>
</evidence>
<keyword evidence="1" id="KW-1133">Transmembrane helix</keyword>
<dbReference type="AlphaFoldDB" id="A0A3P3VR58"/>
<keyword evidence="1" id="KW-0812">Transmembrane</keyword>
<evidence type="ECO:0000313" key="2">
    <source>
        <dbReference type="EMBL" id="RRJ84458.1"/>
    </source>
</evidence>
<keyword evidence="1" id="KW-0472">Membrane</keyword>
<evidence type="ECO:0008006" key="4">
    <source>
        <dbReference type="Google" id="ProtNLM"/>
    </source>
</evidence>
<dbReference type="InterPro" id="IPR008620">
    <property type="entry name" value="FixH"/>
</dbReference>
<dbReference type="Proteomes" id="UP000280792">
    <property type="component" value="Unassembled WGS sequence"/>
</dbReference>
<name>A0A3P3VR58_9GAMM</name>
<feature type="transmembrane region" description="Helical" evidence="1">
    <location>
        <begin position="20"/>
        <end position="44"/>
    </location>
</feature>
<dbReference type="RefSeq" id="WP_125014887.1">
    <property type="nucleotide sequence ID" value="NZ_QWEZ01000001.1"/>
</dbReference>
<reference evidence="2 3" key="1">
    <citation type="submission" date="2018-08" db="EMBL/GenBank/DDBJ databases">
        <authorList>
            <person name="Khan S.A."/>
        </authorList>
    </citation>
    <scope>NUCLEOTIDE SEQUENCE [LARGE SCALE GENOMIC DNA]</scope>
    <source>
        <strain evidence="2 3">GTF-13</strain>
    </source>
</reference>
<sequence>MSKTIPHPTDETVAPWYRQGWFWFVFGIPLASICLGTTMVIVAFTHQDSLVKDEYYRDGKAINEVLARNLRAEELEVAAAISIDELTGEVALQLSSREQQMPETLRLSFLSPTLASQDQILDMKQIAPGRYIGQLESQISGRRYLHLETIEAQDSFKPSEEGWLIESQQQIEAGSRFIMGHAGS</sequence>
<accession>A0A3P3VR58</accession>
<gene>
    <name evidence="2" type="ORF">D0544_04960</name>
</gene>
<dbReference type="EMBL" id="QWEZ01000001">
    <property type="protein sequence ID" value="RRJ84458.1"/>
    <property type="molecule type" value="Genomic_DNA"/>
</dbReference>
<reference evidence="2 3" key="2">
    <citation type="submission" date="2018-12" db="EMBL/GenBank/DDBJ databases">
        <title>Simiduia agarivorans gen. nov., sp. nov., a marine, agarolytic bacterium isolated from shallow coastal water from Keelung, Taiwan.</title>
        <authorList>
            <person name="Shieh W.Y."/>
        </authorList>
    </citation>
    <scope>NUCLEOTIDE SEQUENCE [LARGE SCALE GENOMIC DNA]</scope>
    <source>
        <strain evidence="2 3">GTF-13</strain>
    </source>
</reference>
<keyword evidence="3" id="KW-1185">Reference proteome</keyword>
<organism evidence="2 3">
    <name type="scientific">Aestuariirhabdus litorea</name>
    <dbReference type="NCBI Taxonomy" id="2528527"/>
    <lineage>
        <taxon>Bacteria</taxon>
        <taxon>Pseudomonadati</taxon>
        <taxon>Pseudomonadota</taxon>
        <taxon>Gammaproteobacteria</taxon>
        <taxon>Oceanospirillales</taxon>
        <taxon>Aestuariirhabdaceae</taxon>
        <taxon>Aestuariirhabdus</taxon>
    </lineage>
</organism>
<evidence type="ECO:0000313" key="3">
    <source>
        <dbReference type="Proteomes" id="UP000280792"/>
    </source>
</evidence>
<dbReference type="Pfam" id="PF05751">
    <property type="entry name" value="FixH"/>
    <property type="match status" value="1"/>
</dbReference>
<comment type="caution">
    <text evidence="2">The sequence shown here is derived from an EMBL/GenBank/DDBJ whole genome shotgun (WGS) entry which is preliminary data.</text>
</comment>